<name>A0A9P5NDW1_GYMJU</name>
<evidence type="ECO:0000313" key="3">
    <source>
        <dbReference type="Proteomes" id="UP000724874"/>
    </source>
</evidence>
<dbReference type="InterPro" id="IPR003615">
    <property type="entry name" value="HNH_nuc"/>
</dbReference>
<protein>
    <recommendedName>
        <fullName evidence="1">HNH nuclease domain-containing protein</fullName>
    </recommendedName>
</protein>
<feature type="non-terminal residue" evidence="2">
    <location>
        <position position="1"/>
    </location>
</feature>
<dbReference type="AlphaFoldDB" id="A0A9P5NDW1"/>
<evidence type="ECO:0000259" key="1">
    <source>
        <dbReference type="Pfam" id="PF13391"/>
    </source>
</evidence>
<dbReference type="EMBL" id="JADNYJ010000121">
    <property type="protein sequence ID" value="KAF8882623.1"/>
    <property type="molecule type" value="Genomic_DNA"/>
</dbReference>
<dbReference type="OrthoDB" id="3269637at2759"/>
<dbReference type="Proteomes" id="UP000724874">
    <property type="component" value="Unassembled WGS sequence"/>
</dbReference>
<comment type="caution">
    <text evidence="2">The sequence shown here is derived from an EMBL/GenBank/DDBJ whole genome shotgun (WGS) entry which is preliminary data.</text>
</comment>
<organism evidence="2 3">
    <name type="scientific">Gymnopilus junonius</name>
    <name type="common">Spectacular rustgill mushroom</name>
    <name type="synonym">Gymnopilus spectabilis subsp. junonius</name>
    <dbReference type="NCBI Taxonomy" id="109634"/>
    <lineage>
        <taxon>Eukaryota</taxon>
        <taxon>Fungi</taxon>
        <taxon>Dikarya</taxon>
        <taxon>Basidiomycota</taxon>
        <taxon>Agaricomycotina</taxon>
        <taxon>Agaricomycetes</taxon>
        <taxon>Agaricomycetidae</taxon>
        <taxon>Agaricales</taxon>
        <taxon>Agaricineae</taxon>
        <taxon>Hymenogastraceae</taxon>
        <taxon>Gymnopilus</taxon>
    </lineage>
</organism>
<accession>A0A9P5NDW1</accession>
<evidence type="ECO:0000313" key="2">
    <source>
        <dbReference type="EMBL" id="KAF8882623.1"/>
    </source>
</evidence>
<gene>
    <name evidence="2" type="ORF">CPB84DRAFT_1686627</name>
</gene>
<sequence length="290" mass="33296">SRPLDLYYHLGDLERQRMFPIDPRVDRTHVTLSSSSRVNITRRDEFRKEIAERDGKTWVLTGDDEELFDAVHLVPCSRVDWYISTYTRHRSQGPAGSDMIENINDVRSGLILTNAVHRLLSKDVTFLPTPNFAMNTTDIDLNASPTEKRYTPHFFRHYVSPTIQSSSGALLQSSCGPIYPPAILFDAIYASAVLHHFGTESLKDGITVAWQHTFHPGRHMHLDAEYNSITNTREQASDQPDLFDMLMTLPYAMVPRDKIQAALREEEDKARVVEFRRVQEKVNVWLKDVP</sequence>
<feature type="domain" description="HNH nuclease" evidence="1">
    <location>
        <begin position="59"/>
        <end position="121"/>
    </location>
</feature>
<reference evidence="2" key="1">
    <citation type="submission" date="2020-11" db="EMBL/GenBank/DDBJ databases">
        <authorList>
            <consortium name="DOE Joint Genome Institute"/>
            <person name="Ahrendt S."/>
            <person name="Riley R."/>
            <person name="Andreopoulos W."/>
            <person name="LaButti K."/>
            <person name="Pangilinan J."/>
            <person name="Ruiz-duenas F.J."/>
            <person name="Barrasa J.M."/>
            <person name="Sanchez-Garcia M."/>
            <person name="Camarero S."/>
            <person name="Miyauchi S."/>
            <person name="Serrano A."/>
            <person name="Linde D."/>
            <person name="Babiker R."/>
            <person name="Drula E."/>
            <person name="Ayuso-Fernandez I."/>
            <person name="Pacheco R."/>
            <person name="Padilla G."/>
            <person name="Ferreira P."/>
            <person name="Barriuso J."/>
            <person name="Kellner H."/>
            <person name="Castanera R."/>
            <person name="Alfaro M."/>
            <person name="Ramirez L."/>
            <person name="Pisabarro A.G."/>
            <person name="Kuo A."/>
            <person name="Tritt A."/>
            <person name="Lipzen A."/>
            <person name="He G."/>
            <person name="Yan M."/>
            <person name="Ng V."/>
            <person name="Cullen D."/>
            <person name="Martin F."/>
            <person name="Rosso M.-N."/>
            <person name="Henrissat B."/>
            <person name="Hibbett D."/>
            <person name="Martinez A.T."/>
            <person name="Grigoriev I.V."/>
        </authorList>
    </citation>
    <scope>NUCLEOTIDE SEQUENCE</scope>
    <source>
        <strain evidence="2">AH 44721</strain>
    </source>
</reference>
<proteinExistence type="predicted"/>
<dbReference type="Pfam" id="PF13391">
    <property type="entry name" value="HNH_2"/>
    <property type="match status" value="1"/>
</dbReference>
<keyword evidence="3" id="KW-1185">Reference proteome</keyword>